<feature type="transmembrane region" description="Helical" evidence="6">
    <location>
        <begin position="12"/>
        <end position="33"/>
    </location>
</feature>
<evidence type="ECO:0000313" key="9">
    <source>
        <dbReference type="Proteomes" id="UP000292580"/>
    </source>
</evidence>
<organism evidence="8 9">
    <name type="scientific">Methanofollis fontis</name>
    <dbReference type="NCBI Taxonomy" id="2052832"/>
    <lineage>
        <taxon>Archaea</taxon>
        <taxon>Methanobacteriati</taxon>
        <taxon>Methanobacteriota</taxon>
        <taxon>Stenosarchaea group</taxon>
        <taxon>Methanomicrobia</taxon>
        <taxon>Methanomicrobiales</taxon>
        <taxon>Methanomicrobiaceae</taxon>
        <taxon>Methanofollis</taxon>
    </lineage>
</organism>
<dbReference type="EMBL" id="PGCL01000003">
    <property type="protein sequence ID" value="TAJ44298.1"/>
    <property type="molecule type" value="Genomic_DNA"/>
</dbReference>
<comment type="similarity">
    <text evidence="6">Belongs to the binding-protein-dependent transport system permease family.</text>
</comment>
<feature type="transmembrane region" description="Helical" evidence="6">
    <location>
        <begin position="53"/>
        <end position="80"/>
    </location>
</feature>
<gene>
    <name evidence="8" type="ORF">CUJ86_08270</name>
</gene>
<proteinExistence type="inferred from homology"/>
<dbReference type="Gene3D" id="1.10.3720.10">
    <property type="entry name" value="MetI-like"/>
    <property type="match status" value="1"/>
</dbReference>
<evidence type="ECO:0000313" key="8">
    <source>
        <dbReference type="EMBL" id="TAJ44298.1"/>
    </source>
</evidence>
<comment type="caution">
    <text evidence="8">The sequence shown here is derived from an EMBL/GenBank/DDBJ whole genome shotgun (WGS) entry which is preliminary data.</text>
</comment>
<dbReference type="GO" id="GO:0031460">
    <property type="term" value="P:glycine betaine transport"/>
    <property type="evidence" value="ECO:0007669"/>
    <property type="project" value="TreeGrafter"/>
</dbReference>
<dbReference type="Pfam" id="PF00528">
    <property type="entry name" value="BPD_transp_1"/>
    <property type="match status" value="1"/>
</dbReference>
<feature type="transmembrane region" description="Helical" evidence="6">
    <location>
        <begin position="165"/>
        <end position="187"/>
    </location>
</feature>
<keyword evidence="2 6" id="KW-0813">Transport</keyword>
<dbReference type="AlphaFoldDB" id="A0A483CQE6"/>
<evidence type="ECO:0000259" key="7">
    <source>
        <dbReference type="PROSITE" id="PS50928"/>
    </source>
</evidence>
<dbReference type="GO" id="GO:0005886">
    <property type="term" value="C:plasma membrane"/>
    <property type="evidence" value="ECO:0007669"/>
    <property type="project" value="UniProtKB-SubCell"/>
</dbReference>
<dbReference type="GO" id="GO:0055085">
    <property type="term" value="P:transmembrane transport"/>
    <property type="evidence" value="ECO:0007669"/>
    <property type="project" value="InterPro"/>
</dbReference>
<keyword evidence="4 6" id="KW-1133">Transmembrane helix</keyword>
<evidence type="ECO:0000256" key="4">
    <source>
        <dbReference type="ARBA" id="ARBA00022989"/>
    </source>
</evidence>
<keyword evidence="9" id="KW-1185">Reference proteome</keyword>
<keyword evidence="5 6" id="KW-0472">Membrane</keyword>
<evidence type="ECO:0000256" key="3">
    <source>
        <dbReference type="ARBA" id="ARBA00022692"/>
    </source>
</evidence>
<dbReference type="Proteomes" id="UP000292580">
    <property type="component" value="Unassembled WGS sequence"/>
</dbReference>
<evidence type="ECO:0000256" key="5">
    <source>
        <dbReference type="ARBA" id="ARBA00023136"/>
    </source>
</evidence>
<evidence type="ECO:0000256" key="6">
    <source>
        <dbReference type="RuleBase" id="RU363032"/>
    </source>
</evidence>
<accession>A0A483CQE6</accession>
<reference evidence="8 9" key="1">
    <citation type="submission" date="2017-11" db="EMBL/GenBank/DDBJ databases">
        <title>Isolation and Characterization of Methanofollis Species from Methane Seep Offshore SW Taiwan.</title>
        <authorList>
            <person name="Teng N.-H."/>
            <person name="Lai M.-C."/>
            <person name="Chen S.-C."/>
        </authorList>
    </citation>
    <scope>NUCLEOTIDE SEQUENCE [LARGE SCALE GENOMIC DNA]</scope>
    <source>
        <strain evidence="8 9">FWC-SCC2</strain>
    </source>
</reference>
<dbReference type="CDD" id="cd06261">
    <property type="entry name" value="TM_PBP2"/>
    <property type="match status" value="1"/>
</dbReference>
<evidence type="ECO:0000256" key="2">
    <source>
        <dbReference type="ARBA" id="ARBA00022448"/>
    </source>
</evidence>
<comment type="subcellular location">
    <subcellularLocation>
        <location evidence="6">Cell membrane</location>
        <topology evidence="6">Multi-pass membrane protein</topology>
    </subcellularLocation>
    <subcellularLocation>
        <location evidence="1">Membrane</location>
        <topology evidence="1">Multi-pass membrane protein</topology>
    </subcellularLocation>
</comment>
<dbReference type="SUPFAM" id="SSF161098">
    <property type="entry name" value="MetI-like"/>
    <property type="match status" value="1"/>
</dbReference>
<feature type="domain" description="ABC transmembrane type-1" evidence="7">
    <location>
        <begin position="5"/>
        <end position="184"/>
    </location>
</feature>
<dbReference type="PROSITE" id="PS50928">
    <property type="entry name" value="ABC_TM1"/>
    <property type="match status" value="1"/>
</dbReference>
<name>A0A483CQE6_9EURY</name>
<feature type="transmembrane region" description="Helical" evidence="6">
    <location>
        <begin position="119"/>
        <end position="145"/>
    </location>
</feature>
<evidence type="ECO:0000256" key="1">
    <source>
        <dbReference type="ARBA" id="ARBA00004141"/>
    </source>
</evidence>
<dbReference type="InterPro" id="IPR035906">
    <property type="entry name" value="MetI-like_sf"/>
</dbReference>
<dbReference type="PANTHER" id="PTHR30177:SF4">
    <property type="entry name" value="OSMOPROTECTANT IMPORT PERMEASE PROTEIN OSMW"/>
    <property type="match status" value="1"/>
</dbReference>
<dbReference type="InterPro" id="IPR000515">
    <property type="entry name" value="MetI-like"/>
</dbReference>
<dbReference type="InterPro" id="IPR051204">
    <property type="entry name" value="ABC_transp_perm/SBD"/>
</dbReference>
<protein>
    <submittedName>
        <fullName evidence="8">ABC transporter permease</fullName>
    </submittedName>
</protein>
<dbReference type="PANTHER" id="PTHR30177">
    <property type="entry name" value="GLYCINE BETAINE/L-PROLINE TRANSPORT SYSTEM PERMEASE PROTEIN PROW"/>
    <property type="match status" value="1"/>
</dbReference>
<sequence>MTARTVEHLSMFAAALSVSVVIGIGLGILLYRRQRYSGSVFALLNVLETFPDLALLALLIPFVGIGAMPTVIASILYSILPIARNAYTGLISVGREQIEVATAIGLTEHEVLTQIRIPLALPLVAGGIRIAVVFTMGIVTLGGLIGAGGLGVPLQTGIFNNIPEIILLAGAWVGLLAVILDGVAGLIEKRFQRRYGEW</sequence>
<keyword evidence="3 6" id="KW-0812">Transmembrane</keyword>